<name>R8BPH6_PHAM7</name>
<dbReference type="SUPFAM" id="SSF51126">
    <property type="entry name" value="Pectin lyase-like"/>
    <property type="match status" value="3"/>
</dbReference>
<comment type="catalytic activity">
    <reaction evidence="6">
        <text>[(1-&gt;4)-alpha-D-galacturonosyl methyl ester](n) + n H2O = [(1-&gt;4)-alpha-D-galacturonosyl](n) + n methanol + n H(+)</text>
        <dbReference type="Rhea" id="RHEA:22380"/>
        <dbReference type="Rhea" id="RHEA-COMP:14570"/>
        <dbReference type="Rhea" id="RHEA-COMP:14573"/>
        <dbReference type="ChEBI" id="CHEBI:15377"/>
        <dbReference type="ChEBI" id="CHEBI:15378"/>
        <dbReference type="ChEBI" id="CHEBI:17790"/>
        <dbReference type="ChEBI" id="CHEBI:140522"/>
        <dbReference type="ChEBI" id="CHEBI:140523"/>
        <dbReference type="EC" id="3.1.1.11"/>
    </reaction>
</comment>
<keyword evidence="4" id="KW-0378">Hydrolase</keyword>
<gene>
    <name evidence="10" type="ORF">UCRPA7_3277</name>
</gene>
<evidence type="ECO:0000256" key="8">
    <source>
        <dbReference type="SAM" id="SignalP"/>
    </source>
</evidence>
<proteinExistence type="inferred from homology"/>
<sequence>MAKMLSSLLLLLLFKLQHRFFSYFECHNFEHLVLHNTDEHINIKQLYLDELDIECLIICRDSCHGRKCSNYASGLIANSYLEAADKVISTYPSLYIYGSTITATSKNALLVYNKGATYGTVQYNSTIVFDTCSVIQKAGTTNTYVYMASANGAGSVVVYRNTALASLIAATGAHVDTVTQNTLNAYFEYLTTGAGSYQNNQASRSPYVKLVTDAAQLAPYGLANFFANAYPSVATTSITWIDPNLKFKLQFKLDIKLNVQLDLKLNLKFNFDTARIVGPAGSCANYTTISAAVADLPLDSTTGYIYILAGVYNEQVVFPNARTGATTFRGESASPLVRSGNTVTIRTTGAVLSSAGGSAATGAFQSTQYYTNQITFYNIDFENNYTPTTNYQAVAVSIKAKKAAFYNCNIESSQGTLLLNYGSFYFSNCKISGTQDWVWGQGLSYIYNSEIVETSTSTGQTIAAQQYQTSVGSSGIVFDHCAVVPESSSVPTGATYLGRDYSLTAHVAYVNSYLDNHIAAIGWKISSSSSSPVFVESNNTGPGSSTTSRSSSVQVLSDSSSYSAASVLGDVSWLDSSAIAPFSGFPDSVYSKTATTSSSTSSTATSTSTSAAVATTATSASAIYTVAPTPTGSQYGSVMSAVAALPSDGKAYTIYILAGTYNEQVWVNRTGMVTLRGETSYPNDYSQNLVTIQFKYGVLTSANQNELTPVINAKKTDGSGLALYNIDFTNTYPQTSNTAALAADFYGKNMAAYGCSFKGFQDTLLANQGVQLFSNCYIEGSIDYIFGYSKAYFHQCYIASNTAGYITAQNRPTNVWPGGYVFDSCYVTYTSSYGSSTGTTYLGRPWSQYAIVVYMNSYLDKHIAAEGWHIWSTSSPQTSRNIQRAGAFRLKSGPVMIIGYTEANPGQTYVGNTVTITNARGLSVSPLPTGHSNAETATIATGSTKISMYNINVINSDNLDGSQSSYVTLAASIYGNHIGFYGCSFIGWQDTLLTGEKTGYQYYEASYTVLPVQELMQVQVGWGGAQVLWRVEVREVDPIGAVHTVASGYVSLLPGPELLNSAKVIW</sequence>
<keyword evidence="8" id="KW-0732">Signal</keyword>
<dbReference type="InterPro" id="IPR012334">
    <property type="entry name" value="Pectin_lyas_fold"/>
</dbReference>
<dbReference type="GO" id="GO:0042545">
    <property type="term" value="P:cell wall modification"/>
    <property type="evidence" value="ECO:0007669"/>
    <property type="project" value="InterPro"/>
</dbReference>
<dbReference type="EMBL" id="KB933036">
    <property type="protein sequence ID" value="EOO01239.1"/>
    <property type="molecule type" value="Genomic_DNA"/>
</dbReference>
<dbReference type="InterPro" id="IPR011050">
    <property type="entry name" value="Pectin_lyase_fold/virulence"/>
</dbReference>
<dbReference type="UniPathway" id="UPA00545">
    <property type="reaction ID" value="UER00823"/>
</dbReference>
<evidence type="ECO:0000256" key="7">
    <source>
        <dbReference type="PROSITE-ProRule" id="PRU10040"/>
    </source>
</evidence>
<dbReference type="EC" id="3.1.1.11" evidence="3"/>
<comment type="similarity">
    <text evidence="2">Belongs to the pectinesterase family.</text>
</comment>
<evidence type="ECO:0000313" key="10">
    <source>
        <dbReference type="EMBL" id="EOO01239.1"/>
    </source>
</evidence>
<dbReference type="OrthoDB" id="5241203at2759"/>
<feature type="chain" id="PRO_5004452214" description="pectinesterase" evidence="8">
    <location>
        <begin position="20"/>
        <end position="1066"/>
    </location>
</feature>
<dbReference type="PANTHER" id="PTHR31321:SF58">
    <property type="entry name" value="METHYLESTERASE, PUTATIVE-RELATED"/>
    <property type="match status" value="1"/>
</dbReference>
<evidence type="ECO:0000313" key="11">
    <source>
        <dbReference type="Proteomes" id="UP000014074"/>
    </source>
</evidence>
<evidence type="ECO:0000256" key="2">
    <source>
        <dbReference type="ARBA" id="ARBA00008891"/>
    </source>
</evidence>
<evidence type="ECO:0000256" key="5">
    <source>
        <dbReference type="ARBA" id="ARBA00023085"/>
    </source>
</evidence>
<dbReference type="Pfam" id="PF01095">
    <property type="entry name" value="Pectinesterase"/>
    <property type="match status" value="2"/>
</dbReference>
<dbReference type="GeneID" id="19323609"/>
<evidence type="ECO:0000256" key="4">
    <source>
        <dbReference type="ARBA" id="ARBA00022801"/>
    </source>
</evidence>
<organism evidence="10 11">
    <name type="scientific">Phaeoacremonium minimum (strain UCR-PA7)</name>
    <name type="common">Esca disease fungus</name>
    <name type="synonym">Togninia minima</name>
    <dbReference type="NCBI Taxonomy" id="1286976"/>
    <lineage>
        <taxon>Eukaryota</taxon>
        <taxon>Fungi</taxon>
        <taxon>Dikarya</taxon>
        <taxon>Ascomycota</taxon>
        <taxon>Pezizomycotina</taxon>
        <taxon>Sordariomycetes</taxon>
        <taxon>Sordariomycetidae</taxon>
        <taxon>Togniniales</taxon>
        <taxon>Togniniaceae</taxon>
        <taxon>Phaeoacremonium</taxon>
    </lineage>
</organism>
<dbReference type="GO" id="GO:0045490">
    <property type="term" value="P:pectin catabolic process"/>
    <property type="evidence" value="ECO:0007669"/>
    <property type="project" value="UniProtKB-UniPathway"/>
</dbReference>
<keyword evidence="5" id="KW-0063">Aspartyl esterase</keyword>
<keyword evidence="11" id="KW-1185">Reference proteome</keyword>
<dbReference type="InterPro" id="IPR033131">
    <property type="entry name" value="Pectinesterase_Asp_AS"/>
</dbReference>
<dbReference type="PANTHER" id="PTHR31321">
    <property type="entry name" value="ACYL-COA THIOESTER HYDROLASE YBHC-RELATED"/>
    <property type="match status" value="1"/>
</dbReference>
<dbReference type="Proteomes" id="UP000014074">
    <property type="component" value="Unassembled WGS sequence"/>
</dbReference>
<protein>
    <recommendedName>
        <fullName evidence="3">pectinesterase</fullName>
        <ecNumber evidence="3">3.1.1.11</ecNumber>
    </recommendedName>
</protein>
<comment type="pathway">
    <text evidence="1">Glycan metabolism; pectin degradation; 2-dehydro-3-deoxy-D-gluconate from pectin: step 1/5.</text>
</comment>
<evidence type="ECO:0000256" key="1">
    <source>
        <dbReference type="ARBA" id="ARBA00005184"/>
    </source>
</evidence>
<dbReference type="PROSITE" id="PS00503">
    <property type="entry name" value="PECTINESTERASE_2"/>
    <property type="match status" value="1"/>
</dbReference>
<feature type="signal peptide" evidence="8">
    <location>
        <begin position="1"/>
        <end position="19"/>
    </location>
</feature>
<evidence type="ECO:0000256" key="6">
    <source>
        <dbReference type="ARBA" id="ARBA00047928"/>
    </source>
</evidence>
<reference evidence="11" key="1">
    <citation type="journal article" date="2013" name="Genome Announc.">
        <title>Draft genome sequence of the ascomycete Phaeoacremonium aleophilum strain UCR-PA7, a causal agent of the esca disease complex in grapevines.</title>
        <authorList>
            <person name="Blanco-Ulate B."/>
            <person name="Rolshausen P."/>
            <person name="Cantu D."/>
        </authorList>
    </citation>
    <scope>NUCLEOTIDE SEQUENCE [LARGE SCALE GENOMIC DNA]</scope>
    <source>
        <strain evidence="11">UCR-PA7</strain>
    </source>
</reference>
<dbReference type="AlphaFoldDB" id="R8BPH6"/>
<dbReference type="HOGENOM" id="CLU_288390_0_0_1"/>
<dbReference type="GO" id="GO:0030599">
    <property type="term" value="F:pectinesterase activity"/>
    <property type="evidence" value="ECO:0007669"/>
    <property type="project" value="UniProtKB-EC"/>
</dbReference>
<feature type="domain" description="Pectinesterase catalytic" evidence="9">
    <location>
        <begin position="278"/>
        <end position="550"/>
    </location>
</feature>
<evidence type="ECO:0000259" key="9">
    <source>
        <dbReference type="Pfam" id="PF01095"/>
    </source>
</evidence>
<dbReference type="RefSeq" id="XP_007913964.1">
    <property type="nucleotide sequence ID" value="XM_007915773.1"/>
</dbReference>
<evidence type="ECO:0000256" key="3">
    <source>
        <dbReference type="ARBA" id="ARBA00013229"/>
    </source>
</evidence>
<accession>R8BPH6</accession>
<dbReference type="eggNOG" id="ENOG502QSQ4">
    <property type="taxonomic scope" value="Eukaryota"/>
</dbReference>
<dbReference type="KEGG" id="tmn:UCRPA7_3277"/>
<dbReference type="InterPro" id="IPR000070">
    <property type="entry name" value="Pectinesterase_cat"/>
</dbReference>
<feature type="domain" description="Pectinesterase catalytic" evidence="9">
    <location>
        <begin position="633"/>
        <end position="875"/>
    </location>
</feature>
<dbReference type="Gene3D" id="2.160.20.10">
    <property type="entry name" value="Single-stranded right-handed beta-helix, Pectin lyase-like"/>
    <property type="match status" value="4"/>
</dbReference>
<feature type="active site" evidence="7">
    <location>
        <position position="783"/>
    </location>
</feature>